<feature type="non-terminal residue" evidence="1">
    <location>
        <position position="1"/>
    </location>
</feature>
<accession>A0A2W5FWY3</accession>
<dbReference type="Proteomes" id="UP000249645">
    <property type="component" value="Unassembled WGS sequence"/>
</dbReference>
<evidence type="ECO:0000313" key="1">
    <source>
        <dbReference type="EMBL" id="PZP37646.1"/>
    </source>
</evidence>
<dbReference type="InterPro" id="IPR045646">
    <property type="entry name" value="DUF6402"/>
</dbReference>
<sequence>IADDIRDHYDFNGIQFLGIWTEDRVLTKPEMMRAAVPSGQSIYNWATDEFALIRNNDFRKYREKKRLQVAKAKIRKQPIINIEETEALLRKKTDFDTNSYLSYMGRMLEQDNQSRFFEGFESLKSDADQYCLNHYSSDFAGYLRSKAGSSLYEKYNTMLTMISIEKYSPFSSKEKLQDIFREIEGVYKQL</sequence>
<organism evidence="1 2">
    <name type="scientific">Pseudopedobacter saltans</name>
    <dbReference type="NCBI Taxonomy" id="151895"/>
    <lineage>
        <taxon>Bacteria</taxon>
        <taxon>Pseudomonadati</taxon>
        <taxon>Bacteroidota</taxon>
        <taxon>Sphingobacteriia</taxon>
        <taxon>Sphingobacteriales</taxon>
        <taxon>Sphingobacteriaceae</taxon>
        <taxon>Pseudopedobacter</taxon>
    </lineage>
</organism>
<dbReference type="Pfam" id="PF19940">
    <property type="entry name" value="DUF6402"/>
    <property type="match status" value="1"/>
</dbReference>
<reference evidence="1 2" key="1">
    <citation type="submission" date="2017-11" db="EMBL/GenBank/DDBJ databases">
        <title>Infants hospitalized years apart are colonized by the same room-sourced microbial strains.</title>
        <authorList>
            <person name="Brooks B."/>
            <person name="Olm M.R."/>
            <person name="Firek B.A."/>
            <person name="Baker R."/>
            <person name="Thomas B.C."/>
            <person name="Morowitz M.J."/>
            <person name="Banfield J.F."/>
        </authorList>
    </citation>
    <scope>NUCLEOTIDE SEQUENCE [LARGE SCALE GENOMIC DNA]</scope>
    <source>
        <strain evidence="1">S2_009_000_R2_76</strain>
    </source>
</reference>
<evidence type="ECO:0000313" key="2">
    <source>
        <dbReference type="Proteomes" id="UP000249645"/>
    </source>
</evidence>
<comment type="caution">
    <text evidence="1">The sequence shown here is derived from an EMBL/GenBank/DDBJ whole genome shotgun (WGS) entry which is preliminary data.</text>
</comment>
<dbReference type="AlphaFoldDB" id="A0A2W5FWY3"/>
<protein>
    <submittedName>
        <fullName evidence="1">Uncharacterized protein</fullName>
    </submittedName>
</protein>
<name>A0A2W5FWY3_9SPHI</name>
<proteinExistence type="predicted"/>
<dbReference type="EMBL" id="QFOI01000804">
    <property type="protein sequence ID" value="PZP37646.1"/>
    <property type="molecule type" value="Genomic_DNA"/>
</dbReference>
<gene>
    <name evidence="1" type="ORF">DI598_21160</name>
</gene>